<feature type="region of interest" description="Disordered" evidence="1">
    <location>
        <begin position="1934"/>
        <end position="1974"/>
    </location>
</feature>
<feature type="compositionally biased region" description="Basic and acidic residues" evidence="1">
    <location>
        <begin position="1961"/>
        <end position="1972"/>
    </location>
</feature>
<organism evidence="4 5">
    <name type="scientific">Putridiphycobacter roseus</name>
    <dbReference type="NCBI Taxonomy" id="2219161"/>
    <lineage>
        <taxon>Bacteria</taxon>
        <taxon>Pseudomonadati</taxon>
        <taxon>Bacteroidota</taxon>
        <taxon>Flavobacteriia</taxon>
        <taxon>Flavobacteriales</taxon>
        <taxon>Crocinitomicaceae</taxon>
        <taxon>Putridiphycobacter</taxon>
    </lineage>
</organism>
<dbReference type="Pfam" id="PF14349">
    <property type="entry name" value="SprA_N"/>
    <property type="match status" value="2"/>
</dbReference>
<proteinExistence type="predicted"/>
<comment type="caution">
    <text evidence="4">The sequence shown here is derived from an EMBL/GenBank/DDBJ whole genome shotgun (WGS) entry which is preliminary data.</text>
</comment>
<evidence type="ECO:0000256" key="2">
    <source>
        <dbReference type="SAM" id="SignalP"/>
    </source>
</evidence>
<accession>A0A2W1MY53</accession>
<feature type="compositionally biased region" description="Low complexity" evidence="1">
    <location>
        <begin position="1934"/>
        <end position="1948"/>
    </location>
</feature>
<evidence type="ECO:0000313" key="5">
    <source>
        <dbReference type="Proteomes" id="UP000249248"/>
    </source>
</evidence>
<name>A0A2W1MY53_9FLAO</name>
<feature type="domain" description="Gliding motility protein SprA N-terminal" evidence="3">
    <location>
        <begin position="91"/>
        <end position="356"/>
    </location>
</feature>
<protein>
    <submittedName>
        <fullName evidence="4">Cell surface protein SprA</fullName>
    </submittedName>
</protein>
<dbReference type="InterPro" id="IPR026377">
    <property type="entry name" value="Cell_surface_SprA"/>
</dbReference>
<evidence type="ECO:0000313" key="4">
    <source>
        <dbReference type="EMBL" id="PZE17099.1"/>
    </source>
</evidence>
<dbReference type="NCBIfam" id="TIGR04189">
    <property type="entry name" value="surface_SprA"/>
    <property type="match status" value="1"/>
</dbReference>
<feature type="signal peptide" evidence="2">
    <location>
        <begin position="1"/>
        <end position="27"/>
    </location>
</feature>
<reference evidence="4 5" key="1">
    <citation type="submission" date="2018-06" db="EMBL/GenBank/DDBJ databases">
        <title>The draft genome sequence of Crocinitomix sp. SM1701.</title>
        <authorList>
            <person name="Zhang X."/>
        </authorList>
    </citation>
    <scope>NUCLEOTIDE SEQUENCE [LARGE SCALE GENOMIC DNA]</scope>
    <source>
        <strain evidence="4 5">SM1701</strain>
    </source>
</reference>
<keyword evidence="2" id="KW-0732">Signal</keyword>
<keyword evidence="5" id="KW-1185">Reference proteome</keyword>
<sequence length="2442" mass="276236">MKTRFYITCSILVLCILSLNASPILNANTIPYLAYYVEEADTPKVNLPYPISDYYDFTTKPNARLDLGLPSNIDTKIVYNTETGMYEVFQKIGDRYYRRPTAMTQSEYMAYERKKSINDYFTEKVESENSADQNIIPTLNVKGEAFDLIFGGDEISIRPQGSAELSFGVNISKYENPALPIQSQRQTQFDFDQQIQLNLVGQIGDKLKLEIAQNTSGATFNFQNQVKIGYTGYEDEIIQKIEAGNVSLPLNTTLIQGSQSLFGIRTDLKFGKLTVNTLLSQQRGQRQEINVAGGAQQQEFEVKADSYEENKHYFLNFYHRENYNNAMASMPYVNSGVNITKIEVYITNRNNDVENTRNFVAFTDLGENDQAYLEGNPTIANIGSDLPDNDANNLYQSLINQTNVRYFTSAVEDLKSLGTTSIGPFEQSFHYEKVENARRLTEQEFTYNALLGFVSLRQSLNQDEVLAVAYQYTYQGKTYQVGEFSNDVPVETGSKSALILKLIKPTIVNPKNKLWDLMMKNVYSLGAYQVGETNFKLDVWYNNPETSVDVNYLPYEGVDDKMLLQYLDLDRLNLNTERSQDGRFDFVPFIYDGNKATNGGTIDARTGRVYFATIEPFGTTLNEKLTSVENPLPPYKLEKIIYQELYDSTRTAAQQLPDKNRFKIKGTYESSVSSDIPLNALNIPEGSVTVTAGGASLIEGVDFQVDYNLGRVQILNEGILESQIPITVSLESNSGFGFQQKSLVGAHFNYEFNKDFNLGATVMNLTEKPVTQKVNVGSEPVSNTVLGTDIRYRTEVPFITKMIDFLPIISTKEKSFVTTSGEFAYLIPGTQRAIGEGGISYIDGFEGSQSGITLTSSFSWKLASIPQGLPNDFPEYGEFGTKPGFNRSKLAWYTIDQSFYIANSRTPDNIRDNDTILNDSRMRMVLQQDLFPQTQPTTGTVNNIQVFDLAYYPQERGPYNYDTTAAFINTDGTFNNPQDRWAGIMRAMTTTNFETANVQYIQFWMLDPYNSNATDTGVSNLDPGELYFNLGNISEDILPDSRKSYENGLPISTDYNPADYDSTSWGIIPNQQVIVNAFDNNNESREFQDIGLDGLNNQQEASFFAYYTAWVNNSNLSTTAKNKLLNDISSDGYNYYLDDDYDLLRYDILQRYKEYNGHEGNSNTSAMSANLNAEGYPTQGTTTPDIEDINQDNNLGETENYFQYKVNIASGGFIVGQNYITNSQVVTKVDGGTETWYQFKIPINAPDKIVNNISDFRSIRFMRMYMKGFENPKILRFATLELIRGTWREFAEDLQTGEQLLDDPNSTEFVIGAVNLEENEGKIPVNYAIPDGIQRENDYSSINTRQLNEQSMSLEVCGLKDGDAKAAYKSLNLDIRNYGQIEMFVHAETNYKTNNENLLKDNDINVFVRLGTDFTDNYYEYEVPLKLTPWNTSSASPELIWPEENNVTIVLDDLISLKLDRDDLVKLGLASTSSEYMDTTQVYKYIKVKGNPNLSEVKVVMIGVRNPDDQSNSLPDDGLEKCAEVWVNELRMTNFKQNGGYAATAQVNVQMADFGNLAVSGSYSTPDWGSIESTVSERQRETISNLTFNSNFELGQFFGDKIALRLPAYFGYSVGAISPEYDPLAPDVKMSLYDPEVRKEKELYAKALTIRKSYNFTNVRKERRPGKEIKFWDVENISLSYSYNELYRRDINTTKDITRNYRAGINYAFSAKPKLIEPFKKMGFVNKSKWFRIIKDFNFYLGPKSFSMNNDIQRMYNELQNRNALVPEFIFAPTYYKNFTWNRAYTFKYDISKNLKFNYNAINASIIREPQGEINKTADQGTLGLNNYNSFLDIVNETFNPFSNAIDTITFGGYNMNFGQNFDITYKLPFDKIPLTDWITANVTYGGNYDWMRAPIGQDSLGNTIQNARNFTLNGQFNLISLYNKVPYFQKVNRGGSSSRGKAMSSRSTRGDSDGENAAPTDKKKAKKDDGKMNPIGKSIAQLIMTLRNVSMNYSITDGMLLPGFEPSNSLIGLDNDFSAPSFAFITGAQNYDLIGRQSSTWGADSSYAYYAANKGWLVEQEGLNIQHNVMHTQNISGRATLEPIKDLSINLTVNRTLTKNQNSNFRFNEELGRHEYQNPLNTGTLNFSTITWRTAFENSSSDSVSNFFNEMLANRSQYSKLFGEEAGTALNSDGYYQGYGANQQDVLVASFLNTYTGNRSSNKITDVFKMIPLPNWDIRYDGLSKLEFMKKYVRNFTIKHGYRSNISISNFSTNLAAKDEDGVQQLDNSLNFIADEQYASIIISEQFAPLFGIDATWIINKNGLITKFEYKKDRSLSLNIANSQIIEMVGKEIVIGTGYRFSQVELPFEFMGKKPKSDVNIRFDLSIRNTLTVSRSVTENSVIPTSGQEMYSIRSSVDYNLGKNLNARVYFDRTVNVPALSSAFKTANTRAGIALRFNLAQ</sequence>
<dbReference type="Proteomes" id="UP000249248">
    <property type="component" value="Unassembled WGS sequence"/>
</dbReference>
<gene>
    <name evidence="4" type="primary">sprA</name>
    <name evidence="4" type="ORF">DNU06_10170</name>
</gene>
<evidence type="ECO:0000259" key="3">
    <source>
        <dbReference type="Pfam" id="PF14349"/>
    </source>
</evidence>
<feature type="domain" description="Gliding motility protein SprA N-terminal" evidence="3">
    <location>
        <begin position="1112"/>
        <end position="1631"/>
    </location>
</feature>
<feature type="chain" id="PRO_5015978027" evidence="2">
    <location>
        <begin position="28"/>
        <end position="2442"/>
    </location>
</feature>
<evidence type="ECO:0000256" key="1">
    <source>
        <dbReference type="SAM" id="MobiDB-lite"/>
    </source>
</evidence>
<dbReference type="EMBL" id="QKSB01000005">
    <property type="protein sequence ID" value="PZE17099.1"/>
    <property type="molecule type" value="Genomic_DNA"/>
</dbReference>
<dbReference type="InterPro" id="IPR025684">
    <property type="entry name" value="SprA_N_dom"/>
</dbReference>